<name>A0A0F9M245_9ZZZZ</name>
<evidence type="ECO:0000313" key="1">
    <source>
        <dbReference type="EMBL" id="KKM93411.1"/>
    </source>
</evidence>
<gene>
    <name evidence="1" type="ORF">LCGC14_1208680</name>
</gene>
<protein>
    <submittedName>
        <fullName evidence="1">Uncharacterized protein</fullName>
    </submittedName>
</protein>
<reference evidence="1" key="1">
    <citation type="journal article" date="2015" name="Nature">
        <title>Complex archaea that bridge the gap between prokaryotes and eukaryotes.</title>
        <authorList>
            <person name="Spang A."/>
            <person name="Saw J.H."/>
            <person name="Jorgensen S.L."/>
            <person name="Zaremba-Niedzwiedzka K."/>
            <person name="Martijn J."/>
            <person name="Lind A.E."/>
            <person name="van Eijk R."/>
            <person name="Schleper C."/>
            <person name="Guy L."/>
            <person name="Ettema T.J."/>
        </authorList>
    </citation>
    <scope>NUCLEOTIDE SEQUENCE</scope>
</reference>
<dbReference type="AlphaFoldDB" id="A0A0F9M245"/>
<organism evidence="1">
    <name type="scientific">marine sediment metagenome</name>
    <dbReference type="NCBI Taxonomy" id="412755"/>
    <lineage>
        <taxon>unclassified sequences</taxon>
        <taxon>metagenomes</taxon>
        <taxon>ecological metagenomes</taxon>
    </lineage>
</organism>
<accession>A0A0F9M245</accession>
<proteinExistence type="predicted"/>
<dbReference type="EMBL" id="LAZR01006267">
    <property type="protein sequence ID" value="KKM93411.1"/>
    <property type="molecule type" value="Genomic_DNA"/>
</dbReference>
<sequence length="83" mass="9580">MGKNYKLVVGISEDGEIIETFGEEPERFNAFRSLSTIEEHLKMLTTLDKEILIDDFTHSINCIYEEVYTLRAYITGIEKSNES</sequence>
<comment type="caution">
    <text evidence="1">The sequence shown here is derived from an EMBL/GenBank/DDBJ whole genome shotgun (WGS) entry which is preliminary data.</text>
</comment>